<dbReference type="CDD" id="cd16992">
    <property type="entry name" value="ENTH_Ent3"/>
    <property type="match status" value="1"/>
</dbReference>
<sequence length="507" mass="54516">MNSLSQFQIPDLWEVKHSNVTHLSTLRMSSTKCKSTHRNVVLNYTEMEAKVHEATNNEPWGASSTLMQEIAQGTFNYQYFNEIMPTLFKRFTEKEAKQWRQIYKALVLLEYLVKNGAERVIDEARSHMATIKILRNFHYIDEKGKDQGINVRNRAKELAELLSDVEKIKAERKKAKHNRNKYTAVSSSSGGGGSYSGGGSSRYGGFGSESAYTGGGSGNGGFSAGGGYSGSGGFGGGYDDDFSDSYDKGKYDDDGSFEDDESSDKSKTKTANSDTNSAVSPKPAKQPVKEVNLFDFDEPTTSHTSKQPTSNMADDDEWGTFSSGGVANDDFDDFQSAAPISSSNTFSAPPAASSKMAAPSKPTQSNDLFDLLGDDSFSPAPSNMSAAPATMNAQNMSSMAPMGQHVTANNPSSPPATTAGKSNDLWSQASSLVSLDSLGKGNNQNKPTVGPSMNSLKSSATASEWSSWANASSKPPMNNFGSFTSQPAQQQQQQTKPSTNAFDDLLL</sequence>
<dbReference type="FunFam" id="1.25.40.90:FF:000006">
    <property type="entry name" value="Clathrin interactor 1"/>
    <property type="match status" value="1"/>
</dbReference>
<feature type="compositionally biased region" description="Low complexity" evidence="1">
    <location>
        <begin position="347"/>
        <end position="389"/>
    </location>
</feature>
<dbReference type="EMBL" id="JAEPRA010000003">
    <property type="protein sequence ID" value="KAG2187763.1"/>
    <property type="molecule type" value="Genomic_DNA"/>
</dbReference>
<feature type="compositionally biased region" description="Gly residues" evidence="1">
    <location>
        <begin position="189"/>
        <end position="199"/>
    </location>
</feature>
<name>A0A8H7UPY6_9FUNG</name>
<evidence type="ECO:0000313" key="3">
    <source>
        <dbReference type="EMBL" id="KAG2187763.1"/>
    </source>
</evidence>
<accession>A0A8H7UPY6</accession>
<comment type="caution">
    <text evidence="3">The sequence shown here is derived from an EMBL/GenBank/DDBJ whole genome shotgun (WGS) entry which is preliminary data.</text>
</comment>
<feature type="region of interest" description="Disordered" evidence="1">
    <location>
        <begin position="172"/>
        <end position="199"/>
    </location>
</feature>
<dbReference type="InterPro" id="IPR013809">
    <property type="entry name" value="ENTH"/>
</dbReference>
<organism evidence="3 4">
    <name type="scientific">Umbelopsis vinacea</name>
    <dbReference type="NCBI Taxonomy" id="44442"/>
    <lineage>
        <taxon>Eukaryota</taxon>
        <taxon>Fungi</taxon>
        <taxon>Fungi incertae sedis</taxon>
        <taxon>Mucoromycota</taxon>
        <taxon>Mucoromycotina</taxon>
        <taxon>Umbelopsidomycetes</taxon>
        <taxon>Umbelopsidales</taxon>
        <taxon>Umbelopsidaceae</taxon>
        <taxon>Umbelopsis</taxon>
    </lineage>
</organism>
<evidence type="ECO:0000259" key="2">
    <source>
        <dbReference type="PROSITE" id="PS50942"/>
    </source>
</evidence>
<dbReference type="AlphaFoldDB" id="A0A8H7UPY6"/>
<feature type="compositionally biased region" description="Low complexity" evidence="1">
    <location>
        <begin position="455"/>
        <end position="473"/>
    </location>
</feature>
<proteinExistence type="predicted"/>
<dbReference type="PANTHER" id="PTHR12276">
    <property type="entry name" value="EPSIN/ENT-RELATED"/>
    <property type="match status" value="1"/>
</dbReference>
<dbReference type="GO" id="GO:0005886">
    <property type="term" value="C:plasma membrane"/>
    <property type="evidence" value="ECO:0007669"/>
    <property type="project" value="TreeGrafter"/>
</dbReference>
<dbReference type="Proteomes" id="UP000612746">
    <property type="component" value="Unassembled WGS sequence"/>
</dbReference>
<dbReference type="GO" id="GO:0006897">
    <property type="term" value="P:endocytosis"/>
    <property type="evidence" value="ECO:0007669"/>
    <property type="project" value="TreeGrafter"/>
</dbReference>
<dbReference type="InterPro" id="IPR008942">
    <property type="entry name" value="ENTH_VHS"/>
</dbReference>
<dbReference type="GO" id="GO:0030125">
    <property type="term" value="C:clathrin vesicle coat"/>
    <property type="evidence" value="ECO:0007669"/>
    <property type="project" value="TreeGrafter"/>
</dbReference>
<dbReference type="Gene3D" id="1.25.40.90">
    <property type="match status" value="1"/>
</dbReference>
<feature type="region of interest" description="Disordered" evidence="1">
    <location>
        <begin position="245"/>
        <end position="507"/>
    </location>
</feature>
<feature type="compositionally biased region" description="Polar residues" evidence="1">
    <location>
        <begin position="299"/>
        <end position="312"/>
    </location>
</feature>
<dbReference type="Pfam" id="PF01417">
    <property type="entry name" value="ENTH"/>
    <property type="match status" value="1"/>
</dbReference>
<keyword evidence="4" id="KW-1185">Reference proteome</keyword>
<gene>
    <name evidence="3" type="ORF">INT44_005453</name>
</gene>
<evidence type="ECO:0000256" key="1">
    <source>
        <dbReference type="SAM" id="MobiDB-lite"/>
    </source>
</evidence>
<protein>
    <recommendedName>
        <fullName evidence="2">ENTH domain-containing protein</fullName>
    </recommendedName>
</protein>
<dbReference type="GO" id="GO:0006895">
    <property type="term" value="P:Golgi to endosome transport"/>
    <property type="evidence" value="ECO:0007669"/>
    <property type="project" value="TreeGrafter"/>
</dbReference>
<reference evidence="3" key="1">
    <citation type="submission" date="2020-12" db="EMBL/GenBank/DDBJ databases">
        <title>Metabolic potential, ecology and presence of endohyphal bacteria is reflected in genomic diversity of Mucoromycotina.</title>
        <authorList>
            <person name="Muszewska A."/>
            <person name="Okrasinska A."/>
            <person name="Steczkiewicz K."/>
            <person name="Drgas O."/>
            <person name="Orlowska M."/>
            <person name="Perlinska-Lenart U."/>
            <person name="Aleksandrzak-Piekarczyk T."/>
            <person name="Szatraj K."/>
            <person name="Zielenkiewicz U."/>
            <person name="Pilsyk S."/>
            <person name="Malc E."/>
            <person name="Mieczkowski P."/>
            <person name="Kruszewska J.S."/>
            <person name="Biernat P."/>
            <person name="Pawlowska J."/>
        </authorList>
    </citation>
    <scope>NUCLEOTIDE SEQUENCE</scope>
    <source>
        <strain evidence="3">WA0000051536</strain>
    </source>
</reference>
<dbReference type="OrthoDB" id="4033880at2759"/>
<dbReference type="GO" id="GO:0005829">
    <property type="term" value="C:cytosol"/>
    <property type="evidence" value="ECO:0007669"/>
    <property type="project" value="GOC"/>
</dbReference>
<dbReference type="SUPFAM" id="SSF48464">
    <property type="entry name" value="ENTH/VHS domain"/>
    <property type="match status" value="1"/>
</dbReference>
<feature type="compositionally biased region" description="Polar residues" evidence="1">
    <location>
        <begin position="406"/>
        <end position="454"/>
    </location>
</feature>
<dbReference type="GO" id="GO:0005543">
    <property type="term" value="F:phospholipid binding"/>
    <property type="evidence" value="ECO:0007669"/>
    <property type="project" value="TreeGrafter"/>
</dbReference>
<dbReference type="PANTHER" id="PTHR12276:SF45">
    <property type="entry name" value="CLATHRIN INTERACTOR 1"/>
    <property type="match status" value="1"/>
</dbReference>
<feature type="compositionally biased region" description="Polar residues" evidence="1">
    <location>
        <begin position="475"/>
        <end position="488"/>
    </location>
</feature>
<dbReference type="GO" id="GO:0005768">
    <property type="term" value="C:endosome"/>
    <property type="evidence" value="ECO:0007669"/>
    <property type="project" value="TreeGrafter"/>
</dbReference>
<dbReference type="PROSITE" id="PS50942">
    <property type="entry name" value="ENTH"/>
    <property type="match status" value="1"/>
</dbReference>
<dbReference type="GO" id="GO:0030276">
    <property type="term" value="F:clathrin binding"/>
    <property type="evidence" value="ECO:0007669"/>
    <property type="project" value="TreeGrafter"/>
</dbReference>
<evidence type="ECO:0000313" key="4">
    <source>
        <dbReference type="Proteomes" id="UP000612746"/>
    </source>
</evidence>
<feature type="domain" description="ENTH" evidence="2">
    <location>
        <begin position="39"/>
        <end position="172"/>
    </location>
</feature>
<dbReference type="SMART" id="SM00273">
    <property type="entry name" value="ENTH"/>
    <property type="match status" value="1"/>
</dbReference>